<proteinExistence type="predicted"/>
<evidence type="ECO:0000313" key="1">
    <source>
        <dbReference type="EMBL" id="GAL64634.1"/>
    </source>
</evidence>
<organism evidence="2 3">
    <name type="scientific">Algibacter lectus</name>
    <dbReference type="NCBI Taxonomy" id="221126"/>
    <lineage>
        <taxon>Bacteria</taxon>
        <taxon>Pseudomonadati</taxon>
        <taxon>Bacteroidota</taxon>
        <taxon>Flavobacteriia</taxon>
        <taxon>Flavobacteriales</taxon>
        <taxon>Flavobacteriaceae</taxon>
        <taxon>Algibacter</taxon>
    </lineage>
</organism>
<dbReference type="AlphaFoldDB" id="A0A090WSH6"/>
<evidence type="ECO:0000313" key="2">
    <source>
        <dbReference type="EMBL" id="GAL79951.1"/>
    </source>
</evidence>
<dbReference type="Proteomes" id="UP000029643">
    <property type="component" value="Unassembled WGS sequence"/>
</dbReference>
<name>A0A090WSH6_9FLAO</name>
<accession>A0A090WSH6</accession>
<gene>
    <name evidence="2" type="ORF">JCM19274_2623</name>
    <name evidence="1" type="ORF">JCM19300_206</name>
</gene>
<reference evidence="2 4" key="1">
    <citation type="journal article" date="2014" name="Genome Announc.">
        <title>Draft Genome Sequences of Marine Flavobacterium Algibacter lectus Strains SS8 and NR4.</title>
        <authorList>
            <person name="Takatani N."/>
            <person name="Nakanishi M."/>
            <person name="Meirelles P."/>
            <person name="Mino S."/>
            <person name="Suda W."/>
            <person name="Oshima K."/>
            <person name="Hattori M."/>
            <person name="Ohkuma M."/>
            <person name="Hosokawa M."/>
            <person name="Miyashita K."/>
            <person name="Thompson F.L."/>
            <person name="Niwa A."/>
            <person name="Sawabe T."/>
            <person name="Sawabe T."/>
        </authorList>
    </citation>
    <scope>NUCLEOTIDE SEQUENCE [LARGE SCALE GENOMIC DNA]</scope>
    <source>
        <strain evidence="2">JCM 19274</strain>
        <strain evidence="1 4">JCM 19300</strain>
    </source>
</reference>
<evidence type="ECO:0000313" key="3">
    <source>
        <dbReference type="Proteomes" id="UP000029643"/>
    </source>
</evidence>
<sequence length="40" mass="4509">MKFQQLNVINLLNTKLLLICIQAKIKYGGYLPETVQACAI</sequence>
<dbReference type="EMBL" id="BBNQ01000020">
    <property type="protein sequence ID" value="GAL64634.1"/>
    <property type="molecule type" value="Genomic_DNA"/>
</dbReference>
<protein>
    <submittedName>
        <fullName evidence="2">Uncharacterized protein</fullName>
    </submittedName>
</protein>
<comment type="caution">
    <text evidence="2">The sequence shown here is derived from an EMBL/GenBank/DDBJ whole genome shotgun (WGS) entry which is preliminary data.</text>
</comment>
<dbReference type="Proteomes" id="UP000029644">
    <property type="component" value="Unassembled WGS sequence"/>
</dbReference>
<dbReference type="EMBL" id="BBNU01000008">
    <property type="protein sequence ID" value="GAL79951.1"/>
    <property type="molecule type" value="Genomic_DNA"/>
</dbReference>
<evidence type="ECO:0000313" key="4">
    <source>
        <dbReference type="Proteomes" id="UP000029644"/>
    </source>
</evidence>